<dbReference type="InterPro" id="IPR012349">
    <property type="entry name" value="Split_barrel_FMN-bd"/>
</dbReference>
<gene>
    <name evidence="1" type="ORF">ABIE37_003195</name>
</gene>
<dbReference type="InterPro" id="IPR024747">
    <property type="entry name" value="Pyridox_Oxase-rel"/>
</dbReference>
<reference evidence="1 2" key="1">
    <citation type="submission" date="2024-06" db="EMBL/GenBank/DDBJ databases">
        <title>Sorghum-associated microbial communities from plants grown in Nebraska, USA.</title>
        <authorList>
            <person name="Schachtman D."/>
        </authorList>
    </citation>
    <scope>NUCLEOTIDE SEQUENCE [LARGE SCALE GENOMIC DNA]</scope>
    <source>
        <strain evidence="1 2">3552</strain>
    </source>
</reference>
<proteinExistence type="predicted"/>
<dbReference type="Pfam" id="PF12900">
    <property type="entry name" value="Pyridox_ox_2"/>
    <property type="match status" value="1"/>
</dbReference>
<evidence type="ECO:0000313" key="1">
    <source>
        <dbReference type="EMBL" id="MET4541400.1"/>
    </source>
</evidence>
<dbReference type="Gene3D" id="2.30.110.10">
    <property type="entry name" value="Electron Transport, Fmn-binding Protein, Chain A"/>
    <property type="match status" value="1"/>
</dbReference>
<keyword evidence="2" id="KW-1185">Reference proteome</keyword>
<protein>
    <recommendedName>
        <fullName evidence="3">Flavin-nucleotide-binding protein</fullName>
    </recommendedName>
</protein>
<accession>A0ABV2P9E0</accession>
<sequence>MGPCPGAALQRILGGMTNSPSGTDQPSTPATEVLETNECWELLRGVSVGRLAVVVDDHPDIFPVNYKVDHGTMVFRTGEGTKLHAALSDAPVAIEADGVNAETGVAWSVVVKGQASAVKLAQDVLDTVGLLLFPWEAGQKDQFIRITPTTVTGRRFTVTPPVTWWTPLDGAPTARSE</sequence>
<dbReference type="SUPFAM" id="SSF50475">
    <property type="entry name" value="FMN-binding split barrel"/>
    <property type="match status" value="1"/>
</dbReference>
<evidence type="ECO:0008006" key="3">
    <source>
        <dbReference type="Google" id="ProtNLM"/>
    </source>
</evidence>
<organism evidence="1 2">
    <name type="scientific">Arthrobacter bambusae</name>
    <dbReference type="NCBI Taxonomy" id="1338426"/>
    <lineage>
        <taxon>Bacteria</taxon>
        <taxon>Bacillati</taxon>
        <taxon>Actinomycetota</taxon>
        <taxon>Actinomycetes</taxon>
        <taxon>Micrococcales</taxon>
        <taxon>Micrococcaceae</taxon>
        <taxon>Arthrobacter</taxon>
    </lineage>
</organism>
<dbReference type="Proteomes" id="UP001549307">
    <property type="component" value="Unassembled WGS sequence"/>
</dbReference>
<dbReference type="EMBL" id="JBEPSN010000008">
    <property type="protein sequence ID" value="MET4541400.1"/>
    <property type="molecule type" value="Genomic_DNA"/>
</dbReference>
<comment type="caution">
    <text evidence="1">The sequence shown here is derived from an EMBL/GenBank/DDBJ whole genome shotgun (WGS) entry which is preliminary data.</text>
</comment>
<evidence type="ECO:0000313" key="2">
    <source>
        <dbReference type="Proteomes" id="UP001549307"/>
    </source>
</evidence>
<name>A0ABV2P9E0_9MICC</name>